<keyword evidence="14" id="KW-1185">Reference proteome</keyword>
<comment type="function">
    <text evidence="10">Component of the ERMES/MDM complex, which serves as a molecular tether to connect the endoplasmic reticulum (ER) and mitochondria. Components of this complex are involved in the control of mitochondrial shape and protein biogenesis, and function in nonvesicular lipid trafficking between the ER and mitochondria. The MDM12-MMM1 subcomplex functions in the major beta-barrel assembly pathway that is responsible for biogenesis of all outer membrane beta-barrel proteins, and acts in a late step after the SAM complex. The MDM10-MDM12-MMM1 subcomplex further acts in the TOM40-specific pathway after the action of the MDM12-MMM1 complex. Essential for establishing and maintaining the structure of mitochondria and maintenance of mtDNA nucleoids.</text>
</comment>
<dbReference type="PROSITE" id="PS51847">
    <property type="entry name" value="SMP"/>
    <property type="match status" value="1"/>
</dbReference>
<dbReference type="GO" id="GO:0046474">
    <property type="term" value="P:glycerophospholipid biosynthetic process"/>
    <property type="evidence" value="ECO:0007669"/>
    <property type="project" value="TreeGrafter"/>
</dbReference>
<evidence type="ECO:0000256" key="4">
    <source>
        <dbReference type="ARBA" id="ARBA00022692"/>
    </source>
</evidence>
<reference evidence="13" key="1">
    <citation type="journal article" date="2023" name="Mol. Phylogenet. Evol.">
        <title>Genome-scale phylogeny and comparative genomics of the fungal order Sordariales.</title>
        <authorList>
            <person name="Hensen N."/>
            <person name="Bonometti L."/>
            <person name="Westerberg I."/>
            <person name="Brannstrom I.O."/>
            <person name="Guillou S."/>
            <person name="Cros-Aarteil S."/>
            <person name="Calhoun S."/>
            <person name="Haridas S."/>
            <person name="Kuo A."/>
            <person name="Mondo S."/>
            <person name="Pangilinan J."/>
            <person name="Riley R."/>
            <person name="LaButti K."/>
            <person name="Andreopoulos B."/>
            <person name="Lipzen A."/>
            <person name="Chen C."/>
            <person name="Yan M."/>
            <person name="Daum C."/>
            <person name="Ng V."/>
            <person name="Clum A."/>
            <person name="Steindorff A."/>
            <person name="Ohm R.A."/>
            <person name="Martin F."/>
            <person name="Silar P."/>
            <person name="Natvig D.O."/>
            <person name="Lalanne C."/>
            <person name="Gautier V."/>
            <person name="Ament-Velasquez S.L."/>
            <person name="Kruys A."/>
            <person name="Hutchinson M.I."/>
            <person name="Powell A.J."/>
            <person name="Barry K."/>
            <person name="Miller A.N."/>
            <person name="Grigoriev I.V."/>
            <person name="Debuchy R."/>
            <person name="Gladieux P."/>
            <person name="Hiltunen Thoren M."/>
            <person name="Johannesson H."/>
        </authorList>
    </citation>
    <scope>NUCLEOTIDE SEQUENCE</scope>
    <source>
        <strain evidence="13">PSN309</strain>
    </source>
</reference>
<dbReference type="EMBL" id="MU864385">
    <property type="protein sequence ID" value="KAK4188681.1"/>
    <property type="molecule type" value="Genomic_DNA"/>
</dbReference>
<dbReference type="GO" id="GO:0006869">
    <property type="term" value="P:lipid transport"/>
    <property type="evidence" value="ECO:0007669"/>
    <property type="project" value="UniProtKB-KW"/>
</dbReference>
<dbReference type="GO" id="GO:0003841">
    <property type="term" value="F:1-acylglycerol-3-phosphate O-acyltransferase activity"/>
    <property type="evidence" value="ECO:0007669"/>
    <property type="project" value="TreeGrafter"/>
</dbReference>
<feature type="topological domain" description="Lumenal" evidence="10">
    <location>
        <begin position="1"/>
        <end position="19"/>
    </location>
</feature>
<keyword evidence="8 10" id="KW-0472">Membrane</keyword>
<dbReference type="GO" id="GO:0005789">
    <property type="term" value="C:endoplasmic reticulum membrane"/>
    <property type="evidence" value="ECO:0007669"/>
    <property type="project" value="UniProtKB-SubCell"/>
</dbReference>
<dbReference type="HAMAP" id="MF_03103">
    <property type="entry name" value="Mmm1"/>
    <property type="match status" value="1"/>
</dbReference>
<proteinExistence type="inferred from homology"/>
<dbReference type="InterPro" id="IPR049941">
    <property type="entry name" value="LPLAT_7/PORCN-like"/>
</dbReference>
<evidence type="ECO:0000256" key="6">
    <source>
        <dbReference type="ARBA" id="ARBA00023055"/>
    </source>
</evidence>
<evidence type="ECO:0000256" key="5">
    <source>
        <dbReference type="ARBA" id="ARBA00022989"/>
    </source>
</evidence>
<dbReference type="GO" id="GO:0047184">
    <property type="term" value="F:1-acylglycerophosphocholine O-acyltransferase activity"/>
    <property type="evidence" value="ECO:0007669"/>
    <property type="project" value="TreeGrafter"/>
</dbReference>
<dbReference type="PANTHER" id="PTHR13906">
    <property type="entry name" value="PORCUPINE"/>
    <property type="match status" value="1"/>
</dbReference>
<organism evidence="13 14">
    <name type="scientific">Podospora australis</name>
    <dbReference type="NCBI Taxonomy" id="1536484"/>
    <lineage>
        <taxon>Eukaryota</taxon>
        <taxon>Fungi</taxon>
        <taxon>Dikarya</taxon>
        <taxon>Ascomycota</taxon>
        <taxon>Pezizomycotina</taxon>
        <taxon>Sordariomycetes</taxon>
        <taxon>Sordariomycetidae</taxon>
        <taxon>Sordariales</taxon>
        <taxon>Podosporaceae</taxon>
        <taxon>Podospora</taxon>
    </lineage>
</organism>
<feature type="transmembrane region" description="Helical" evidence="11">
    <location>
        <begin position="724"/>
        <end position="748"/>
    </location>
</feature>
<accession>A0AAN6WVE1</accession>
<feature type="topological domain" description="Cytoplasmic" evidence="10">
    <location>
        <begin position="41"/>
        <end position="872"/>
    </location>
</feature>
<dbReference type="Pfam" id="PF10296">
    <property type="entry name" value="MMM1"/>
    <property type="match status" value="1"/>
</dbReference>
<keyword evidence="6" id="KW-0445">Lipid transport</keyword>
<comment type="subunit">
    <text evidence="10">Homodimer. Component of the ER-mitochondria encounter structure (ERMES) or MDM complex, composed of MMM1, MDM10, MDM12 and MDM34. A MMM1 homodimer associates with one molecule of MDM12 on each side in a pairwise head-to-tail manner, and the SMP-LTD domains of MMM1 and MDM12 generate a continuous hydrophobic tunnel for phospholipid trafficking.</text>
</comment>
<dbReference type="PANTHER" id="PTHR13906:SF4">
    <property type="entry name" value="LYSOPHOSPHOLIPID ACYLTRANSFERASE 6"/>
    <property type="match status" value="1"/>
</dbReference>
<dbReference type="Proteomes" id="UP001302126">
    <property type="component" value="Unassembled WGS sequence"/>
</dbReference>
<keyword evidence="4 10" id="KW-0812">Transmembrane</keyword>
<evidence type="ECO:0000256" key="10">
    <source>
        <dbReference type="HAMAP-Rule" id="MF_03103"/>
    </source>
</evidence>
<feature type="transmembrane region" description="Helical" evidence="11">
    <location>
        <begin position="476"/>
        <end position="495"/>
    </location>
</feature>
<dbReference type="InterPro" id="IPR027537">
    <property type="entry name" value="Mmm1"/>
</dbReference>
<evidence type="ECO:0000313" key="14">
    <source>
        <dbReference type="Proteomes" id="UP001302126"/>
    </source>
</evidence>
<evidence type="ECO:0000256" key="7">
    <source>
        <dbReference type="ARBA" id="ARBA00023121"/>
    </source>
</evidence>
<feature type="transmembrane region" description="Helical" evidence="11">
    <location>
        <begin position="533"/>
        <end position="555"/>
    </location>
</feature>
<dbReference type="InterPro" id="IPR004299">
    <property type="entry name" value="MBOAT_fam"/>
</dbReference>
<name>A0AAN6WVE1_9PEZI</name>
<protein>
    <recommendedName>
        <fullName evidence="10">Maintenance of mitochondrial morphology protein 1</fullName>
    </recommendedName>
</protein>
<evidence type="ECO:0000256" key="2">
    <source>
        <dbReference type="ARBA" id="ARBA00022448"/>
    </source>
</evidence>
<feature type="transmembrane region" description="Helical" evidence="11">
    <location>
        <begin position="685"/>
        <end position="703"/>
    </location>
</feature>
<evidence type="ECO:0000259" key="12">
    <source>
        <dbReference type="PROSITE" id="PS51847"/>
    </source>
</evidence>
<evidence type="ECO:0000256" key="3">
    <source>
        <dbReference type="ARBA" id="ARBA00022679"/>
    </source>
</evidence>
<dbReference type="InterPro" id="IPR031468">
    <property type="entry name" value="SMP_LBD"/>
</dbReference>
<comment type="similarity">
    <text evidence="10">Belongs to the MMM1 family.</text>
</comment>
<feature type="domain" description="SMP-LTD" evidence="12">
    <location>
        <begin position="117"/>
        <end position="333"/>
    </location>
</feature>
<dbReference type="GO" id="GO:0030258">
    <property type="term" value="P:lipid modification"/>
    <property type="evidence" value="ECO:0007669"/>
    <property type="project" value="TreeGrafter"/>
</dbReference>
<keyword evidence="10" id="KW-0256">Endoplasmic reticulum</keyword>
<feature type="transmembrane region" description="Helical" evidence="11">
    <location>
        <begin position="20"/>
        <end position="39"/>
    </location>
</feature>
<dbReference type="GO" id="GO:0008289">
    <property type="term" value="F:lipid binding"/>
    <property type="evidence" value="ECO:0007669"/>
    <property type="project" value="UniProtKB-KW"/>
</dbReference>
<dbReference type="GO" id="GO:0032865">
    <property type="term" value="C:ERMES complex"/>
    <property type="evidence" value="ECO:0007669"/>
    <property type="project" value="UniProtKB-UniRule"/>
</dbReference>
<dbReference type="GO" id="GO:0045040">
    <property type="term" value="P:protein insertion into mitochondrial outer membrane"/>
    <property type="evidence" value="ECO:0007669"/>
    <property type="project" value="UniProtKB-UniRule"/>
</dbReference>
<evidence type="ECO:0000313" key="13">
    <source>
        <dbReference type="EMBL" id="KAK4188681.1"/>
    </source>
</evidence>
<reference evidence="13" key="2">
    <citation type="submission" date="2023-05" db="EMBL/GenBank/DDBJ databases">
        <authorList>
            <consortium name="Lawrence Berkeley National Laboratory"/>
            <person name="Steindorff A."/>
            <person name="Hensen N."/>
            <person name="Bonometti L."/>
            <person name="Westerberg I."/>
            <person name="Brannstrom I.O."/>
            <person name="Guillou S."/>
            <person name="Cros-Aarteil S."/>
            <person name="Calhoun S."/>
            <person name="Haridas S."/>
            <person name="Kuo A."/>
            <person name="Mondo S."/>
            <person name="Pangilinan J."/>
            <person name="Riley R."/>
            <person name="Labutti K."/>
            <person name="Andreopoulos B."/>
            <person name="Lipzen A."/>
            <person name="Chen C."/>
            <person name="Yanf M."/>
            <person name="Daum C."/>
            <person name="Ng V."/>
            <person name="Clum A."/>
            <person name="Ohm R."/>
            <person name="Martin F."/>
            <person name="Silar P."/>
            <person name="Natvig D."/>
            <person name="Lalanne C."/>
            <person name="Gautier V."/>
            <person name="Ament-Velasquez S.L."/>
            <person name="Kruys A."/>
            <person name="Hutchinson M.I."/>
            <person name="Powell A.J."/>
            <person name="Barry K."/>
            <person name="Miller A.N."/>
            <person name="Grigoriev I.V."/>
            <person name="Debuchy R."/>
            <person name="Gladieux P."/>
            <person name="Thoren M.H."/>
            <person name="Johannesson H."/>
        </authorList>
    </citation>
    <scope>NUCLEOTIDE SEQUENCE</scope>
    <source>
        <strain evidence="13">PSN309</strain>
    </source>
</reference>
<feature type="transmembrane region" description="Helical" evidence="11">
    <location>
        <begin position="760"/>
        <end position="777"/>
    </location>
</feature>
<keyword evidence="2" id="KW-0813">Transport</keyword>
<comment type="subcellular location">
    <subcellularLocation>
        <location evidence="10">Endoplasmic reticulum membrane</location>
        <topology evidence="10">Single-pass type I membrane protein</topology>
    </subcellularLocation>
    <subcellularLocation>
        <location evidence="1">Membrane</location>
        <topology evidence="1">Multi-pass membrane protein</topology>
    </subcellularLocation>
    <text evidence="10">The ERMES/MDM complex localizes to a few discrete foci (around 10 per single cell), that represent mitochondria-endoplasmic reticulum junctions. These foci are often found next to mtDNA nucleoids.</text>
</comment>
<keyword evidence="5 10" id="KW-1133">Transmembrane helix</keyword>
<evidence type="ECO:0000256" key="8">
    <source>
        <dbReference type="ARBA" id="ARBA00023136"/>
    </source>
</evidence>
<gene>
    <name evidence="10" type="primary">MMM1</name>
    <name evidence="13" type="ORF">QBC35DRAFT_522732</name>
</gene>
<comment type="caution">
    <text evidence="13">The sequence shown here is derived from an EMBL/GenBank/DDBJ whole genome shotgun (WGS) entry which is preliminary data.</text>
</comment>
<dbReference type="InterPro" id="IPR019411">
    <property type="entry name" value="MMM1_dom"/>
</dbReference>
<evidence type="ECO:0000256" key="1">
    <source>
        <dbReference type="ARBA" id="ARBA00004141"/>
    </source>
</evidence>
<keyword evidence="9" id="KW-0012">Acyltransferase</keyword>
<dbReference type="AlphaFoldDB" id="A0AAN6WVE1"/>
<sequence>MAQDVCPPRTEPALSFTQGLILGQISVVLLLAAFIKFFIFGEAPSPDVTAALRASERRSNTLAHKKSLLSLRESKERQLPQQPALNKKKSSILRSNPPTLTIGSILNKTYYKVESHQPESLDWFNVLVAQTIAQFRSDAQHDDAILTSLTKALNGTSRPDFLDEIRVSELSLGEDFPIFSNCRIIPVDEDGLDFEPGKAFQTNTSTREGARLQARMDVDLSDMITLALETKLLVNFPKRLSAVLPVALAVSVVRFSGTLSISFIPSNPSENTPTKMAFTFLDDYRLDFSIRSLLGSRSRLQDVPKIAQLVESPFVWLADKIGAGPDELKLVFSFLLSYPLAGLLKRVPDARPEYKNLFSISISIFYLVGLFDLWDGLRTLLISAAGTYAIARFLRGSPYMPWVGFVFLMGHMSINHIARQNANSPSSVDITGAQMVLVMKLSAFCWNVADGVLPMSDLSDFQKDRRLTELPSLLDYIGYVFFFPSLLIGPAFDFVEYRRWLDTTMFEVPRTIDPSKKPPTRRKRKIPRSATPAILKLLAGLVWTVSFLKLSAYFYPEVLLEDEFVTYGFLRRLFVLHMVGFTARCKYYGVWTMTEGACILSGLGYNGVDPTTGKVSWNRLQNISPWGVEFAQNTRGYLESWNINTNKWLRNYIYLRVTPRGKKPGFRASLATFTTSAFWHGFYPGYYLSFVLASFIQTVAKNLRRNFRPFFLDPKTSKPLPTKPYYDIASWLTTQLTFSFAAAPFLILSFSGSLTAWSRVYFYAVVGTAACMAFFASPAKKSVKKALEARNAKAGVVVADKRDKDGKSIRKVPSNESLGSMSREPVMGISPDLEMEYDDIKAEILEELEARASRSRAASLVAQRMQAQKKAA</sequence>
<evidence type="ECO:0000256" key="9">
    <source>
        <dbReference type="ARBA" id="ARBA00023315"/>
    </source>
</evidence>
<evidence type="ECO:0000256" key="11">
    <source>
        <dbReference type="SAM" id="Phobius"/>
    </source>
</evidence>
<dbReference type="CDD" id="cd21671">
    <property type="entry name" value="SMP_Mmm1"/>
    <property type="match status" value="1"/>
</dbReference>
<keyword evidence="7" id="KW-0446">Lipid-binding</keyword>
<dbReference type="Pfam" id="PF03062">
    <property type="entry name" value="MBOAT"/>
    <property type="match status" value="1"/>
</dbReference>
<keyword evidence="3" id="KW-0808">Transferase</keyword>